<sequence length="82" mass="9013">MQHQVRDQAEPGTIAAALIRGLPVILNDYIPGQEKGNVPYVLGNDAGVFTRSPKETSRNVAGWFNTNADELKKMYENALKLA</sequence>
<proteinExistence type="predicted"/>
<dbReference type="PANTHER" id="PTHR43025:SF1">
    <property type="entry name" value="MONOGALACTOSYLDIACYLGLYCEROL SYNTHASE 2, CHLOROPLASTIC"/>
    <property type="match status" value="1"/>
</dbReference>
<dbReference type="InterPro" id="IPR050519">
    <property type="entry name" value="Glycosyltransf_28_UgtP"/>
</dbReference>
<protein>
    <submittedName>
        <fullName evidence="1">Diacylglycerol glucosyltransferase, N-terminal</fullName>
    </submittedName>
</protein>
<dbReference type="OrthoDB" id="1719898at2759"/>
<organism evidence="1 2">
    <name type="scientific">Artemisia annua</name>
    <name type="common">Sweet wormwood</name>
    <dbReference type="NCBI Taxonomy" id="35608"/>
    <lineage>
        <taxon>Eukaryota</taxon>
        <taxon>Viridiplantae</taxon>
        <taxon>Streptophyta</taxon>
        <taxon>Embryophyta</taxon>
        <taxon>Tracheophyta</taxon>
        <taxon>Spermatophyta</taxon>
        <taxon>Magnoliopsida</taxon>
        <taxon>eudicotyledons</taxon>
        <taxon>Gunneridae</taxon>
        <taxon>Pentapetalae</taxon>
        <taxon>asterids</taxon>
        <taxon>campanulids</taxon>
        <taxon>Asterales</taxon>
        <taxon>Asteraceae</taxon>
        <taxon>Asteroideae</taxon>
        <taxon>Anthemideae</taxon>
        <taxon>Artemisiinae</taxon>
        <taxon>Artemisia</taxon>
    </lineage>
</organism>
<accession>A0A2U1MPK0</accession>
<dbReference type="Proteomes" id="UP000245207">
    <property type="component" value="Unassembled WGS sequence"/>
</dbReference>
<dbReference type="PANTHER" id="PTHR43025">
    <property type="entry name" value="MONOGALACTOSYLDIACYLGLYCEROL SYNTHASE"/>
    <property type="match status" value="1"/>
</dbReference>
<comment type="caution">
    <text evidence="1">The sequence shown here is derived from an EMBL/GenBank/DDBJ whole genome shotgun (WGS) entry which is preliminary data.</text>
</comment>
<gene>
    <name evidence="1" type="ORF">CTI12_AA323250</name>
</gene>
<reference evidence="1 2" key="1">
    <citation type="journal article" date="2018" name="Mol. Plant">
        <title>The genome of Artemisia annua provides insight into the evolution of Asteraceae family and artemisinin biosynthesis.</title>
        <authorList>
            <person name="Shen Q."/>
            <person name="Zhang L."/>
            <person name="Liao Z."/>
            <person name="Wang S."/>
            <person name="Yan T."/>
            <person name="Shi P."/>
            <person name="Liu M."/>
            <person name="Fu X."/>
            <person name="Pan Q."/>
            <person name="Wang Y."/>
            <person name="Lv Z."/>
            <person name="Lu X."/>
            <person name="Zhang F."/>
            <person name="Jiang W."/>
            <person name="Ma Y."/>
            <person name="Chen M."/>
            <person name="Hao X."/>
            <person name="Li L."/>
            <person name="Tang Y."/>
            <person name="Lv G."/>
            <person name="Zhou Y."/>
            <person name="Sun X."/>
            <person name="Brodelius P.E."/>
            <person name="Rose J.K.C."/>
            <person name="Tang K."/>
        </authorList>
    </citation>
    <scope>NUCLEOTIDE SEQUENCE [LARGE SCALE GENOMIC DNA]</scope>
    <source>
        <strain evidence="2">cv. Huhao1</strain>
        <tissue evidence="1">Leaf</tissue>
    </source>
</reference>
<evidence type="ECO:0000313" key="1">
    <source>
        <dbReference type="EMBL" id="PWA63152.1"/>
    </source>
</evidence>
<dbReference type="AlphaFoldDB" id="A0A2U1MPK0"/>
<evidence type="ECO:0000313" key="2">
    <source>
        <dbReference type="Proteomes" id="UP000245207"/>
    </source>
</evidence>
<keyword evidence="2" id="KW-1185">Reference proteome</keyword>
<dbReference type="GO" id="GO:0016740">
    <property type="term" value="F:transferase activity"/>
    <property type="evidence" value="ECO:0007669"/>
    <property type="project" value="UniProtKB-KW"/>
</dbReference>
<dbReference type="EMBL" id="PKPP01004701">
    <property type="protein sequence ID" value="PWA63152.1"/>
    <property type="molecule type" value="Genomic_DNA"/>
</dbReference>
<keyword evidence="1" id="KW-0808">Transferase</keyword>
<name>A0A2U1MPK0_ARTAN</name>
<dbReference type="STRING" id="35608.A0A2U1MPK0"/>